<reference evidence="2 3" key="1">
    <citation type="submission" date="2022-10" db="EMBL/GenBank/DDBJ databases">
        <title>Comparative genomics and taxonomic characterization of three novel marine species of genus Reichenbachiella exhibiting antioxidant and polysaccharide degradation activities.</title>
        <authorList>
            <person name="Muhammad N."/>
            <person name="Lee Y.-J."/>
            <person name="Ko J."/>
            <person name="Kim S.-G."/>
        </authorList>
    </citation>
    <scope>NUCLEOTIDE SEQUENCE [LARGE SCALE GENOMIC DNA]</scope>
    <source>
        <strain evidence="2 3">ABR2-5</strain>
    </source>
</reference>
<evidence type="ECO:0000256" key="1">
    <source>
        <dbReference type="SAM" id="Phobius"/>
    </source>
</evidence>
<name>A0ABT3CVI6_9BACT</name>
<dbReference type="EMBL" id="JAOYOD010000001">
    <property type="protein sequence ID" value="MCV9387549.1"/>
    <property type="molecule type" value="Genomic_DNA"/>
</dbReference>
<keyword evidence="1" id="KW-0472">Membrane</keyword>
<keyword evidence="3" id="KW-1185">Reference proteome</keyword>
<comment type="caution">
    <text evidence="2">The sequence shown here is derived from an EMBL/GenBank/DDBJ whole genome shotgun (WGS) entry which is preliminary data.</text>
</comment>
<dbReference type="Pfam" id="PF20498">
    <property type="entry name" value="DUF6728"/>
    <property type="match status" value="1"/>
</dbReference>
<feature type="transmembrane region" description="Helical" evidence="1">
    <location>
        <begin position="42"/>
        <end position="60"/>
    </location>
</feature>
<dbReference type="Proteomes" id="UP001300692">
    <property type="component" value="Unassembled WGS sequence"/>
</dbReference>
<dbReference type="InterPro" id="IPR046615">
    <property type="entry name" value="DUF6728"/>
</dbReference>
<protein>
    <submittedName>
        <fullName evidence="2">Uncharacterized protein</fullName>
    </submittedName>
</protein>
<proteinExistence type="predicted"/>
<dbReference type="RefSeq" id="WP_264138370.1">
    <property type="nucleotide sequence ID" value="NZ_JAOYOD010000001.1"/>
</dbReference>
<evidence type="ECO:0000313" key="3">
    <source>
        <dbReference type="Proteomes" id="UP001300692"/>
    </source>
</evidence>
<gene>
    <name evidence="2" type="ORF">N7U62_12790</name>
</gene>
<organism evidence="2 3">
    <name type="scientific">Reichenbachiella ulvae</name>
    <dbReference type="NCBI Taxonomy" id="2980104"/>
    <lineage>
        <taxon>Bacteria</taxon>
        <taxon>Pseudomonadati</taxon>
        <taxon>Bacteroidota</taxon>
        <taxon>Cytophagia</taxon>
        <taxon>Cytophagales</taxon>
        <taxon>Reichenbachiellaceae</taxon>
        <taxon>Reichenbachiella</taxon>
    </lineage>
</organism>
<keyword evidence="1" id="KW-1133">Transmembrane helix</keyword>
<evidence type="ECO:0000313" key="2">
    <source>
        <dbReference type="EMBL" id="MCV9387549.1"/>
    </source>
</evidence>
<sequence>MSEEQEKSKGGLKEFFSIGEVFTYFFKKKDHYNSFNLKAMHFINKFSIVVFLLGLIFFLSKKFLF</sequence>
<accession>A0ABT3CVI6</accession>
<keyword evidence="1" id="KW-0812">Transmembrane</keyword>